<dbReference type="NCBIfam" id="TIGR03427">
    <property type="entry name" value="ABC_peri_uca"/>
    <property type="match status" value="1"/>
</dbReference>
<evidence type="ECO:0000256" key="1">
    <source>
        <dbReference type="ARBA" id="ARBA00004418"/>
    </source>
</evidence>
<evidence type="ECO:0000256" key="3">
    <source>
        <dbReference type="ARBA" id="ARBA00022729"/>
    </source>
</evidence>
<dbReference type="Proteomes" id="UP000445000">
    <property type="component" value="Unassembled WGS sequence"/>
</dbReference>
<keyword evidence="3 4" id="KW-0732">Signal</keyword>
<feature type="signal peptide" evidence="4">
    <location>
        <begin position="1"/>
        <end position="31"/>
    </location>
</feature>
<dbReference type="Pfam" id="PF13379">
    <property type="entry name" value="NMT1_2"/>
    <property type="match status" value="1"/>
</dbReference>
<dbReference type="GO" id="GO:0016301">
    <property type="term" value="F:kinase activity"/>
    <property type="evidence" value="ECO:0007669"/>
    <property type="project" value="UniProtKB-KW"/>
</dbReference>
<dbReference type="RefSeq" id="WP_202627017.1">
    <property type="nucleotide sequence ID" value="NZ_BLJN01000009.1"/>
</dbReference>
<sequence>MLSHAHSLAVRMLRVALLTLTLLALTPAAHAAEKKSFKIAWSIYVGWMPWDYAAESGILKKWADKYGISIQLTQINDYVESINQYTAGAFDGCVMTNMDMLTIPSAGGVDSTALIIGDFSNGNDGVVLKGKGKTLANIKGLPVNLVELSVSHYLLARALETAGMQERDIKVVNTSDADIVGAYAAADTKATVTWKPQLSEILAAKDAQLVFDSSKIPGEIIDLMVVNTATLKENPKLAKALVGAWYETLKLMAAKDPKALAHMAKASGTDLAGFNSQLATTKMFWTPAEAHTFATSPTVIKTMDLVRKFSFDHGLLGEGAPSADAVGIEFPGGKTLGNVKSVKMRFDASYMKMASDGAL</sequence>
<gene>
    <name evidence="5" type="ORF">GCM10011487_65680</name>
</gene>
<comment type="subcellular location">
    <subcellularLocation>
        <location evidence="1">Periplasm</location>
    </subcellularLocation>
</comment>
<evidence type="ECO:0000313" key="6">
    <source>
        <dbReference type="Proteomes" id="UP000445000"/>
    </source>
</evidence>
<name>A0A829YPK8_9GAMM</name>
<dbReference type="PANTHER" id="PTHR30024">
    <property type="entry name" value="ALIPHATIC SULFONATES-BINDING PROTEIN-RELATED"/>
    <property type="match status" value="1"/>
</dbReference>
<reference evidence="6" key="1">
    <citation type="submission" date="2020-01" db="EMBL/GenBank/DDBJ databases">
        <title>'Steroidobacter agaridevorans' sp. nov., agar-degrading bacteria isolated from rhizosphere soils.</title>
        <authorList>
            <person name="Ikenaga M."/>
            <person name="Kataoka M."/>
            <person name="Murouchi A."/>
            <person name="Katsuragi S."/>
            <person name="Sakai M."/>
        </authorList>
    </citation>
    <scope>NUCLEOTIDE SEQUENCE [LARGE SCALE GENOMIC DNA]</scope>
    <source>
        <strain evidence="6">YU21-B</strain>
    </source>
</reference>
<evidence type="ECO:0000256" key="2">
    <source>
        <dbReference type="ARBA" id="ARBA00010742"/>
    </source>
</evidence>
<keyword evidence="5" id="KW-0418">Kinase</keyword>
<protein>
    <submittedName>
        <fullName evidence="5">Lipid kinase</fullName>
    </submittedName>
</protein>
<comment type="similarity">
    <text evidence="2">Belongs to the bacterial solute-binding protein SsuA/TauA family.</text>
</comment>
<dbReference type="EMBL" id="BLJN01000009">
    <property type="protein sequence ID" value="GFE84568.1"/>
    <property type="molecule type" value="Genomic_DNA"/>
</dbReference>
<feature type="chain" id="PRO_5032556370" evidence="4">
    <location>
        <begin position="32"/>
        <end position="359"/>
    </location>
</feature>
<dbReference type="InterPro" id="IPR017793">
    <property type="entry name" value="ABC_transptr_urea-assoc_sub-bd"/>
</dbReference>
<comment type="caution">
    <text evidence="5">The sequence shown here is derived from an EMBL/GenBank/DDBJ whole genome shotgun (WGS) entry which is preliminary data.</text>
</comment>
<keyword evidence="5" id="KW-0808">Transferase</keyword>
<organism evidence="5 6">
    <name type="scientific">Steroidobacter agaridevorans</name>
    <dbReference type="NCBI Taxonomy" id="2695856"/>
    <lineage>
        <taxon>Bacteria</taxon>
        <taxon>Pseudomonadati</taxon>
        <taxon>Pseudomonadota</taxon>
        <taxon>Gammaproteobacteria</taxon>
        <taxon>Steroidobacterales</taxon>
        <taxon>Steroidobacteraceae</taxon>
        <taxon>Steroidobacter</taxon>
    </lineage>
</organism>
<dbReference type="GO" id="GO:0042597">
    <property type="term" value="C:periplasmic space"/>
    <property type="evidence" value="ECO:0007669"/>
    <property type="project" value="UniProtKB-SubCell"/>
</dbReference>
<dbReference type="SUPFAM" id="SSF53850">
    <property type="entry name" value="Periplasmic binding protein-like II"/>
    <property type="match status" value="1"/>
</dbReference>
<accession>A0A829YPK8</accession>
<dbReference type="AlphaFoldDB" id="A0A829YPK8"/>
<proteinExistence type="inferred from homology"/>
<evidence type="ECO:0000313" key="5">
    <source>
        <dbReference type="EMBL" id="GFE84568.1"/>
    </source>
</evidence>
<evidence type="ECO:0000256" key="4">
    <source>
        <dbReference type="SAM" id="SignalP"/>
    </source>
</evidence>
<dbReference type="Gene3D" id="3.40.190.10">
    <property type="entry name" value="Periplasmic binding protein-like II"/>
    <property type="match status" value="2"/>
</dbReference>
<dbReference type="PANTHER" id="PTHR30024:SF47">
    <property type="entry name" value="TAURINE-BINDING PERIPLASMIC PROTEIN"/>
    <property type="match status" value="1"/>
</dbReference>
<keyword evidence="6" id="KW-1185">Reference proteome</keyword>